<feature type="region of interest" description="Disordered" evidence="3">
    <location>
        <begin position="185"/>
        <end position="214"/>
    </location>
</feature>
<evidence type="ECO:0000313" key="4">
    <source>
        <dbReference type="EMBL" id="MED6279387.1"/>
    </source>
</evidence>
<dbReference type="PANTHER" id="PTHR23348:SF41">
    <property type="entry name" value="NEUROBLAST DIFFERENTIATION-ASSOCIATED PROTEIN AHNAK"/>
    <property type="match status" value="1"/>
</dbReference>
<dbReference type="EMBL" id="JAHUTJ010040998">
    <property type="protein sequence ID" value="MED6279387.1"/>
    <property type="molecule type" value="Genomic_DNA"/>
</dbReference>
<dbReference type="Proteomes" id="UP001352852">
    <property type="component" value="Unassembled WGS sequence"/>
</dbReference>
<organism evidence="4 5">
    <name type="scientific">Characodon lateralis</name>
    <dbReference type="NCBI Taxonomy" id="208331"/>
    <lineage>
        <taxon>Eukaryota</taxon>
        <taxon>Metazoa</taxon>
        <taxon>Chordata</taxon>
        <taxon>Craniata</taxon>
        <taxon>Vertebrata</taxon>
        <taxon>Euteleostomi</taxon>
        <taxon>Actinopterygii</taxon>
        <taxon>Neopterygii</taxon>
        <taxon>Teleostei</taxon>
        <taxon>Neoteleostei</taxon>
        <taxon>Acanthomorphata</taxon>
        <taxon>Ovalentaria</taxon>
        <taxon>Atherinomorphae</taxon>
        <taxon>Cyprinodontiformes</taxon>
        <taxon>Goodeidae</taxon>
        <taxon>Characodon</taxon>
    </lineage>
</organism>
<feature type="region of interest" description="Disordered" evidence="3">
    <location>
        <begin position="917"/>
        <end position="959"/>
    </location>
</feature>
<comment type="subcellular location">
    <subcellularLocation>
        <location evidence="1">Nucleus</location>
    </subcellularLocation>
</comment>
<proteinExistence type="predicted"/>
<feature type="compositionally biased region" description="Basic and acidic residues" evidence="3">
    <location>
        <begin position="194"/>
        <end position="214"/>
    </location>
</feature>
<gene>
    <name evidence="4" type="ORF">CHARACLAT_000312</name>
</gene>
<feature type="compositionally biased region" description="Polar residues" evidence="3">
    <location>
        <begin position="926"/>
        <end position="949"/>
    </location>
</feature>
<feature type="region of interest" description="Disordered" evidence="3">
    <location>
        <begin position="672"/>
        <end position="706"/>
    </location>
</feature>
<name>A0ABU7DWG4_9TELE</name>
<sequence length="1142" mass="121870">MDLSIPKIKGDIKSPEIDIKGPEVDIEGPKGGYEMPKIKMPSLSLKGPKVDVPDVDINLKGPKVKGDVDVALPKMKGDLKGPEVDIEGPDVDIEGHKGGLKMPKFKMPSFGFKGPKVEGPDVDIDISNADIDMKAPDVDIEGADIDIKGPNAKLKGPNFNMPSVSGPQISMPNVNFNLKGPKLKGDMDLSTPKIKGDIKPPEIDIKGPKVDIEGPKSGITSLSFHTEDPKLDTNLRQSSEHLKFPTIPGSNIALPDVDINLKDSEIKGNFKGDGQFPKAKLKEPYVKTDFPELSTKKPKFKMPKVGFRSLKTKTSETDIKLEHGDVNIKGMSGSCEGLDHDIGLTGSKPKGSKFKMPKFGLKGSKVDMSEADLPKPSIEIKTSDISTAGPELDIHGEKVKGPKMKVSAVSGPKISMPDVDLNVKGPNLKGDLDVSVPKMEGEPMPDVDLNLKGPKMKFAKDLSVHEADFKGPKVEVEGPKVGFEMPKIKIPSFGIKLPQLESSNDTITIPNANTDTVTHKMDTEVGGVDIECPSANLKNPKMKLPKTDVRGADIEIESPSGKIQGPTFKMPSLSGPNISMPNADLNLKGPKLESDKDVSNIKGKITTCEADIKGPEVNLEGPKGGFEISKIKIPSVDIKGPETGSLGVDIILPKAKVPDVEAEFPEAKFKPPKIKLPTVSSPESDINLKGSNAEGPEINVNLPKTDIDIKGPTMSMPDVDMNLKAPKIKTDVKASKMERKITPSGPEVDENFPKANIKGEEFDATEASLDAPDIDINVKGKKGKFKLPKVTGKARKPEADIKTPDVDLGVDTTDIHVKGTKAKKPLFGRLHFPGVELDIKSPKLKGDGSLAEGLKSHDTDIAQVCVEGPDVKVKGGPELSFSAQKAGGLRYPEGTVPFPKINVPKFGIILPKVEGQDDVEKDKSELTASSGTNPESQSFSLQVSSQNIDIPSPELKHGEAKAKTKMQKLFGKSKAKGSSTGELCEPELGLSGKEGKATKIHSGEMMGGNLDLEGDSRVSLSTKEKSASLDLFKKSKHQSSFASDEGSLAISSPSACSEAECGDISIDVGGSKVKGKKGKLKFGTFGGFGSKSKGSYEVTLENDNEGEIEGSTNVSVPLKKSRLSSSSSSDSGSKRWFQVSKT</sequence>
<dbReference type="InterPro" id="IPR052082">
    <property type="entry name" value="Myelin_sheath_structural"/>
</dbReference>
<keyword evidence="5" id="KW-1185">Reference proteome</keyword>
<evidence type="ECO:0008006" key="6">
    <source>
        <dbReference type="Google" id="ProtNLM"/>
    </source>
</evidence>
<evidence type="ECO:0000256" key="3">
    <source>
        <dbReference type="SAM" id="MobiDB-lite"/>
    </source>
</evidence>
<evidence type="ECO:0000256" key="2">
    <source>
        <dbReference type="ARBA" id="ARBA00023242"/>
    </source>
</evidence>
<comment type="caution">
    <text evidence="4">The sequence shown here is derived from an EMBL/GenBank/DDBJ whole genome shotgun (WGS) entry which is preliminary data.</text>
</comment>
<feature type="region of interest" description="Disordered" evidence="3">
    <location>
        <begin position="14"/>
        <end position="35"/>
    </location>
</feature>
<evidence type="ECO:0000313" key="5">
    <source>
        <dbReference type="Proteomes" id="UP001352852"/>
    </source>
</evidence>
<feature type="region of interest" description="Disordered" evidence="3">
    <location>
        <begin position="971"/>
        <end position="994"/>
    </location>
</feature>
<dbReference type="PANTHER" id="PTHR23348">
    <property type="entry name" value="PERIAXIN/AHNAK"/>
    <property type="match status" value="1"/>
</dbReference>
<feature type="region of interest" description="Disordered" evidence="3">
    <location>
        <begin position="1101"/>
        <end position="1142"/>
    </location>
</feature>
<protein>
    <recommendedName>
        <fullName evidence="6">AHNAK nucleoprotein</fullName>
    </recommendedName>
</protein>
<feature type="compositionally biased region" description="Basic and acidic residues" evidence="3">
    <location>
        <begin position="14"/>
        <end position="23"/>
    </location>
</feature>
<evidence type="ECO:0000256" key="1">
    <source>
        <dbReference type="ARBA" id="ARBA00004123"/>
    </source>
</evidence>
<reference evidence="4 5" key="1">
    <citation type="submission" date="2021-06" db="EMBL/GenBank/DDBJ databases">
        <authorList>
            <person name="Palmer J.M."/>
        </authorList>
    </citation>
    <scope>NUCLEOTIDE SEQUENCE [LARGE SCALE GENOMIC DNA]</scope>
    <source>
        <strain evidence="4 5">CL_MEX2019</strain>
        <tissue evidence="4">Muscle</tissue>
    </source>
</reference>
<keyword evidence="2" id="KW-0539">Nucleus</keyword>
<accession>A0ABU7DWG4</accession>